<reference evidence="13" key="2">
    <citation type="submission" date="2025-08" db="UniProtKB">
        <authorList>
            <consortium name="Ensembl"/>
        </authorList>
    </citation>
    <scope>IDENTIFICATION</scope>
</reference>
<feature type="domain" description="Peptidase M14" evidence="12">
    <location>
        <begin position="111"/>
        <end position="403"/>
    </location>
</feature>
<dbReference type="Pfam" id="PF02244">
    <property type="entry name" value="Propep_M14"/>
    <property type="match status" value="1"/>
</dbReference>
<dbReference type="AlphaFoldDB" id="A0A7N4PMD2"/>
<evidence type="ECO:0000313" key="14">
    <source>
        <dbReference type="Proteomes" id="UP000007648"/>
    </source>
</evidence>
<evidence type="ECO:0000256" key="4">
    <source>
        <dbReference type="ARBA" id="ARBA00022670"/>
    </source>
</evidence>
<comment type="cofactor">
    <cofactor evidence="1">
        <name>Zn(2+)</name>
        <dbReference type="ChEBI" id="CHEBI:29105"/>
    </cofactor>
</comment>
<dbReference type="GO" id="GO:0004181">
    <property type="term" value="F:metallocarboxypeptidase activity"/>
    <property type="evidence" value="ECO:0007669"/>
    <property type="project" value="InterPro"/>
</dbReference>
<dbReference type="FunFam" id="3.30.70.340:FF:000001">
    <property type="entry name" value="Carboxypeptidase A5"/>
    <property type="match status" value="1"/>
</dbReference>
<dbReference type="PROSITE" id="PS52035">
    <property type="entry name" value="PEPTIDASE_M14"/>
    <property type="match status" value="1"/>
</dbReference>
<keyword evidence="4" id="KW-0645">Protease</keyword>
<evidence type="ECO:0000313" key="13">
    <source>
        <dbReference type="Ensembl" id="ENSSHAP00000039533.1"/>
    </source>
</evidence>
<dbReference type="SMART" id="SM00631">
    <property type="entry name" value="Zn_pept"/>
    <property type="match status" value="1"/>
</dbReference>
<dbReference type="InterPro" id="IPR003146">
    <property type="entry name" value="M14A_act_pep"/>
</dbReference>
<evidence type="ECO:0000256" key="2">
    <source>
        <dbReference type="ARBA" id="ARBA00005988"/>
    </source>
</evidence>
<dbReference type="GO" id="GO:0005615">
    <property type="term" value="C:extracellular space"/>
    <property type="evidence" value="ECO:0007669"/>
    <property type="project" value="TreeGrafter"/>
</dbReference>
<evidence type="ECO:0000256" key="9">
    <source>
        <dbReference type="ARBA" id="ARBA00023049"/>
    </source>
</evidence>
<accession>A0A7N4PMD2</accession>
<dbReference type="SUPFAM" id="SSF54897">
    <property type="entry name" value="Protease propeptides/inhibitors"/>
    <property type="match status" value="1"/>
</dbReference>
<protein>
    <recommendedName>
        <fullName evidence="12">Peptidase M14 domain-containing protein</fullName>
    </recommendedName>
</protein>
<dbReference type="SUPFAM" id="SSF53187">
    <property type="entry name" value="Zn-dependent exopeptidases"/>
    <property type="match status" value="1"/>
</dbReference>
<evidence type="ECO:0000256" key="5">
    <source>
        <dbReference type="ARBA" id="ARBA00022723"/>
    </source>
</evidence>
<comment type="similarity">
    <text evidence="2 11">Belongs to the peptidase M14 family.</text>
</comment>
<keyword evidence="6" id="KW-0732">Signal</keyword>
<dbReference type="Gene3D" id="3.40.630.10">
    <property type="entry name" value="Zn peptidases"/>
    <property type="match status" value="1"/>
</dbReference>
<evidence type="ECO:0000256" key="6">
    <source>
        <dbReference type="ARBA" id="ARBA00022729"/>
    </source>
</evidence>
<dbReference type="InterPro" id="IPR000834">
    <property type="entry name" value="Peptidase_M14"/>
</dbReference>
<gene>
    <name evidence="13" type="primary">LOC100927443</name>
</gene>
<keyword evidence="3" id="KW-0121">Carboxypeptidase</keyword>
<keyword evidence="9" id="KW-0482">Metalloprotease</keyword>
<dbReference type="Pfam" id="PF00246">
    <property type="entry name" value="Peptidase_M14"/>
    <property type="match status" value="1"/>
</dbReference>
<dbReference type="FunCoup" id="A0A7N4PMD2">
    <property type="interactions" value="186"/>
</dbReference>
<evidence type="ECO:0000256" key="7">
    <source>
        <dbReference type="ARBA" id="ARBA00022801"/>
    </source>
</evidence>
<dbReference type="Gene3D" id="3.30.70.340">
    <property type="entry name" value="Metallocarboxypeptidase-like"/>
    <property type="match status" value="1"/>
</dbReference>
<reference evidence="13" key="3">
    <citation type="submission" date="2025-09" db="UniProtKB">
        <authorList>
            <consortium name="Ensembl"/>
        </authorList>
    </citation>
    <scope>IDENTIFICATION</scope>
</reference>
<dbReference type="Ensembl" id="ENSSHAT00000024594.1">
    <property type="protein sequence ID" value="ENSSHAP00000039533.1"/>
    <property type="gene ID" value="ENSSHAG00000031014.1"/>
</dbReference>
<dbReference type="PROSITE" id="PS00132">
    <property type="entry name" value="CARBOXYPEPT_ZN_1"/>
    <property type="match status" value="1"/>
</dbReference>
<dbReference type="GO" id="GO:0008270">
    <property type="term" value="F:zinc ion binding"/>
    <property type="evidence" value="ECO:0007669"/>
    <property type="project" value="InterPro"/>
</dbReference>
<proteinExistence type="inferred from homology"/>
<evidence type="ECO:0000256" key="10">
    <source>
        <dbReference type="ARBA" id="ARBA00023157"/>
    </source>
</evidence>
<dbReference type="GeneTree" id="ENSGT00940000161774"/>
<dbReference type="InterPro" id="IPR036990">
    <property type="entry name" value="M14A-like_propep"/>
</dbReference>
<dbReference type="PRINTS" id="PR00765">
    <property type="entry name" value="CRBOXYPTASEA"/>
</dbReference>
<sequence length="408" mass="47004">MNLCLSVYFDFRHQVFQIKVQDGNQIDKLKELSDMQNSTLKFWNLPVAPEHPVNVVVPPASLELVKSFLESHGLEYSVLIKNLQALLDKEIKEMKFNRRKEKRDANFNYGAYHSLDELYGEMSNIASEYPNLVSLLKMANSFEKRPLYVLKFSTGNVDGPAIWLNHGIHSQEWITQATGIWIARKIASDFYGNKPTITSILNKMDIFLMPVANPDGYVYSQTKDRFWRKNRSQIPGHICVGVDLSRNWDVAFSMGNQDPCSSFYHGPNPHSEVEVKSVANFIKNHGNFKSFIDFHNSAQLLMYPYSYTRNKCPDFDELDKLGKDATKPLNSLFGTKYKVGSVYETLYFISGSSTDWAYKNGVKYVFTFELQDTDKYGFLLPAEQILPIAEKTWMALEVIMMYVKDHLY</sequence>
<dbReference type="GO" id="GO:0006508">
    <property type="term" value="P:proteolysis"/>
    <property type="evidence" value="ECO:0007669"/>
    <property type="project" value="UniProtKB-KW"/>
</dbReference>
<evidence type="ECO:0000259" key="12">
    <source>
        <dbReference type="PROSITE" id="PS52035"/>
    </source>
</evidence>
<organism evidence="13 14">
    <name type="scientific">Sarcophilus harrisii</name>
    <name type="common">Tasmanian devil</name>
    <name type="synonym">Sarcophilus laniarius</name>
    <dbReference type="NCBI Taxonomy" id="9305"/>
    <lineage>
        <taxon>Eukaryota</taxon>
        <taxon>Metazoa</taxon>
        <taxon>Chordata</taxon>
        <taxon>Craniata</taxon>
        <taxon>Vertebrata</taxon>
        <taxon>Euteleostomi</taxon>
        <taxon>Mammalia</taxon>
        <taxon>Metatheria</taxon>
        <taxon>Dasyuromorphia</taxon>
        <taxon>Dasyuridae</taxon>
        <taxon>Sarcophilus</taxon>
    </lineage>
</organism>
<evidence type="ECO:0000256" key="1">
    <source>
        <dbReference type="ARBA" id="ARBA00001947"/>
    </source>
</evidence>
<reference evidence="13 14" key="1">
    <citation type="journal article" date="2011" name="Proc. Natl. Acad. Sci. U.S.A.">
        <title>Genetic diversity and population structure of the endangered marsupial Sarcophilus harrisii (Tasmanian devil).</title>
        <authorList>
            <person name="Miller W."/>
            <person name="Hayes V.M."/>
            <person name="Ratan A."/>
            <person name="Petersen D.C."/>
            <person name="Wittekindt N.E."/>
            <person name="Miller J."/>
            <person name="Walenz B."/>
            <person name="Knight J."/>
            <person name="Qi J."/>
            <person name="Zhao F."/>
            <person name="Wang Q."/>
            <person name="Bedoya-Reina O.C."/>
            <person name="Katiyar N."/>
            <person name="Tomsho L.P."/>
            <person name="Kasson L.M."/>
            <person name="Hardie R.A."/>
            <person name="Woodbridge P."/>
            <person name="Tindall E.A."/>
            <person name="Bertelsen M.F."/>
            <person name="Dixon D."/>
            <person name="Pyecroft S."/>
            <person name="Helgen K.M."/>
            <person name="Lesk A.M."/>
            <person name="Pringle T.H."/>
            <person name="Patterson N."/>
            <person name="Zhang Y."/>
            <person name="Kreiss A."/>
            <person name="Woods G.M."/>
            <person name="Jones M.E."/>
            <person name="Schuster S.C."/>
        </authorList>
    </citation>
    <scope>NUCLEOTIDE SEQUENCE [LARGE SCALE GENOMIC DNA]</scope>
</reference>
<name>A0A7N4PMD2_SARHA</name>
<dbReference type="Proteomes" id="UP000007648">
    <property type="component" value="Unassembled WGS sequence"/>
</dbReference>
<dbReference type="InterPro" id="IPR057246">
    <property type="entry name" value="CARBOXYPEPT_ZN_1"/>
</dbReference>
<evidence type="ECO:0000256" key="3">
    <source>
        <dbReference type="ARBA" id="ARBA00022645"/>
    </source>
</evidence>
<keyword evidence="8" id="KW-0862">Zinc</keyword>
<keyword evidence="10" id="KW-1015">Disulfide bond</keyword>
<dbReference type="FunFam" id="3.40.630.10:FF:000001">
    <property type="entry name" value="Carboxypeptidase B"/>
    <property type="match status" value="1"/>
</dbReference>
<dbReference type="PANTHER" id="PTHR11705:SF136">
    <property type="entry name" value="CARBOXYPEPTIDASE A4"/>
    <property type="match status" value="1"/>
</dbReference>
<keyword evidence="7" id="KW-0378">Hydrolase</keyword>
<feature type="active site" description="Proton donor/acceptor" evidence="11">
    <location>
        <position position="369"/>
    </location>
</feature>
<keyword evidence="5" id="KW-0479">Metal-binding</keyword>
<evidence type="ECO:0000256" key="11">
    <source>
        <dbReference type="PROSITE-ProRule" id="PRU01379"/>
    </source>
</evidence>
<evidence type="ECO:0000256" key="8">
    <source>
        <dbReference type="ARBA" id="ARBA00022833"/>
    </source>
</evidence>
<dbReference type="PANTHER" id="PTHR11705">
    <property type="entry name" value="PROTEASE FAMILY M14 CARBOXYPEPTIDASE A,B"/>
    <property type="match status" value="1"/>
</dbReference>
<dbReference type="InParanoid" id="A0A7N4PMD2"/>
<keyword evidence="14" id="KW-1185">Reference proteome</keyword>